<gene>
    <name evidence="2" type="ORF">Cylst_4825</name>
</gene>
<reference evidence="2 3" key="1">
    <citation type="submission" date="2012-06" db="EMBL/GenBank/DDBJ databases">
        <title>Finished chromosome of genome of Cylindrospermum stagnale PCC 7417.</title>
        <authorList>
            <consortium name="US DOE Joint Genome Institute"/>
            <person name="Gugger M."/>
            <person name="Coursin T."/>
            <person name="Rippka R."/>
            <person name="Tandeau De Marsac N."/>
            <person name="Huntemann M."/>
            <person name="Wei C.-L."/>
            <person name="Han J."/>
            <person name="Detter J.C."/>
            <person name="Han C."/>
            <person name="Tapia R."/>
            <person name="Chen A."/>
            <person name="Kyrpides N."/>
            <person name="Mavromatis K."/>
            <person name="Markowitz V."/>
            <person name="Szeto E."/>
            <person name="Ivanova N."/>
            <person name="Pagani I."/>
            <person name="Pati A."/>
            <person name="Goodwin L."/>
            <person name="Nordberg H.P."/>
            <person name="Cantor M.N."/>
            <person name="Hua S.X."/>
            <person name="Woyke T."/>
            <person name="Kerfeld C.A."/>
        </authorList>
    </citation>
    <scope>NUCLEOTIDE SEQUENCE [LARGE SCALE GENOMIC DNA]</scope>
    <source>
        <strain evidence="2 3">PCC 7417</strain>
    </source>
</reference>
<proteinExistence type="predicted"/>
<sequence>MLHLVGKPYENDYHLRMTIPIITVVAGPAGCGKTTWICQELPKNAVVENIIYFSPGTGTVPIDQTRLAAEFPEVKVFGDGQEREFFNQLAAAENTYIELGFYLELGVIQQILDNLPYRAIAILPPHLKNSEYHPWAEKIVPGADIDTSIAQNQVWRGITSSQVCDEDSLQEFWYEITQGAYGQVSRAKGIFEVADGRAIYGDFVAGVPATDFLELDLPRHLEGRPQRFSGIEVWGQNLDESAIKQTLQDCYLSEAAIKQYQEQVKQILMEEPIE</sequence>
<dbReference type="eggNOG" id="ENOG502ZBDH">
    <property type="taxonomic scope" value="Bacteria"/>
</dbReference>
<dbReference type="Proteomes" id="UP000010475">
    <property type="component" value="Chromosome"/>
</dbReference>
<keyword evidence="3" id="KW-1185">Reference proteome</keyword>
<dbReference type="STRING" id="56107.Cylst_4825"/>
<feature type="domain" description="CobW C-terminal" evidence="1">
    <location>
        <begin position="158"/>
        <end position="250"/>
    </location>
</feature>
<dbReference type="Pfam" id="PF07683">
    <property type="entry name" value="CobW_C"/>
    <property type="match status" value="1"/>
</dbReference>
<dbReference type="AlphaFoldDB" id="K9X496"/>
<dbReference type="InterPro" id="IPR011629">
    <property type="entry name" value="CobW-like_C"/>
</dbReference>
<name>K9X496_9NOST</name>
<evidence type="ECO:0000313" key="2">
    <source>
        <dbReference type="EMBL" id="AFZ26881.1"/>
    </source>
</evidence>
<organism evidence="2 3">
    <name type="scientific">Cylindrospermum stagnale PCC 7417</name>
    <dbReference type="NCBI Taxonomy" id="56107"/>
    <lineage>
        <taxon>Bacteria</taxon>
        <taxon>Bacillati</taxon>
        <taxon>Cyanobacteriota</taxon>
        <taxon>Cyanophyceae</taxon>
        <taxon>Nostocales</taxon>
        <taxon>Nostocaceae</taxon>
        <taxon>Cylindrospermum</taxon>
    </lineage>
</organism>
<evidence type="ECO:0000313" key="3">
    <source>
        <dbReference type="Proteomes" id="UP000010475"/>
    </source>
</evidence>
<accession>K9X496</accession>
<protein>
    <submittedName>
        <fullName evidence="2">Putative GTPase, G3E family</fullName>
    </submittedName>
</protein>
<dbReference type="EMBL" id="CP003642">
    <property type="protein sequence ID" value="AFZ26881.1"/>
    <property type="molecule type" value="Genomic_DNA"/>
</dbReference>
<dbReference type="HOGENOM" id="CLU_1041306_0_0_3"/>
<dbReference type="KEGG" id="csg:Cylst_4825"/>
<evidence type="ECO:0000259" key="1">
    <source>
        <dbReference type="Pfam" id="PF07683"/>
    </source>
</evidence>
<dbReference type="PATRIC" id="fig|56107.3.peg.5301"/>